<feature type="coiled-coil region" evidence="1">
    <location>
        <begin position="185"/>
        <end position="212"/>
    </location>
</feature>
<gene>
    <name evidence="3" type="ORF">PYW07_017511</name>
</gene>
<keyword evidence="4" id="KW-1185">Reference proteome</keyword>
<evidence type="ECO:0000256" key="1">
    <source>
        <dbReference type="SAM" id="Coils"/>
    </source>
</evidence>
<keyword evidence="1" id="KW-0175">Coiled coil</keyword>
<protein>
    <recommendedName>
        <fullName evidence="5">Gag-like protein</fullName>
    </recommendedName>
</protein>
<dbReference type="EMBL" id="JARGEI010000035">
    <property type="protein sequence ID" value="KAJ8703589.1"/>
    <property type="molecule type" value="Genomic_DNA"/>
</dbReference>
<feature type="region of interest" description="Disordered" evidence="2">
    <location>
        <begin position="1"/>
        <end position="33"/>
    </location>
</feature>
<organism evidence="3 4">
    <name type="scientific">Mythimna separata</name>
    <name type="common">Oriental armyworm</name>
    <name type="synonym">Pseudaletia separata</name>
    <dbReference type="NCBI Taxonomy" id="271217"/>
    <lineage>
        <taxon>Eukaryota</taxon>
        <taxon>Metazoa</taxon>
        <taxon>Ecdysozoa</taxon>
        <taxon>Arthropoda</taxon>
        <taxon>Hexapoda</taxon>
        <taxon>Insecta</taxon>
        <taxon>Pterygota</taxon>
        <taxon>Neoptera</taxon>
        <taxon>Endopterygota</taxon>
        <taxon>Lepidoptera</taxon>
        <taxon>Glossata</taxon>
        <taxon>Ditrysia</taxon>
        <taxon>Noctuoidea</taxon>
        <taxon>Noctuidae</taxon>
        <taxon>Noctuinae</taxon>
        <taxon>Hadenini</taxon>
        <taxon>Mythimna</taxon>
    </lineage>
</organism>
<reference evidence="3" key="1">
    <citation type="submission" date="2023-03" db="EMBL/GenBank/DDBJ databases">
        <title>Chromosome-level genomes of two armyworms, Mythimna separata and Mythimna loreyi, provide insights into the biosynthesis and reception of sex pheromones.</title>
        <authorList>
            <person name="Zhao H."/>
        </authorList>
    </citation>
    <scope>NUCLEOTIDE SEQUENCE</scope>
    <source>
        <strain evidence="3">BeijingLab</strain>
        <tissue evidence="3">Pupa</tissue>
    </source>
</reference>
<evidence type="ECO:0000313" key="3">
    <source>
        <dbReference type="EMBL" id="KAJ8703589.1"/>
    </source>
</evidence>
<feature type="region of interest" description="Disordered" evidence="2">
    <location>
        <begin position="77"/>
        <end position="98"/>
    </location>
</feature>
<evidence type="ECO:0000313" key="4">
    <source>
        <dbReference type="Proteomes" id="UP001231518"/>
    </source>
</evidence>
<feature type="region of interest" description="Disordered" evidence="2">
    <location>
        <begin position="152"/>
        <end position="174"/>
    </location>
</feature>
<dbReference type="Proteomes" id="UP001231518">
    <property type="component" value="Unassembled WGS sequence"/>
</dbReference>
<dbReference type="AlphaFoldDB" id="A0AAD7Y5N2"/>
<sequence>MFIGLRTPTQATSGDKSPPKPGAAASANVRRSPGVRENIKTCPTNNDTFNIDKTLQAGPANIMTKLTLAQESKSTNVTTVRKSFERGSPPKARYVDRTSEAKACLTKTKLNLGSSRNTKTEIKTAISEAAERLFQLVREAEAELKTVKQKLTKEEGQVSAETKPLPANPSSTETESANSVLLKTLEQHTKLLAESNSRIEELKERMDLQKEFIEKASYASVAATGAVRSLPGRSTLHSVVVASKDETESDQSPLVQCSMCLAYGHGRRFCKDTLPKCSHCGGPHLRAECADYLASAPPTCCNCMAAKAENAEHNAFSSDCPVRRRQVAPGQATPPEDMQ</sequence>
<name>A0AAD7Y5N2_MYTSE</name>
<proteinExistence type="predicted"/>
<comment type="caution">
    <text evidence="3">The sequence shown here is derived from an EMBL/GenBank/DDBJ whole genome shotgun (WGS) entry which is preliminary data.</text>
</comment>
<accession>A0AAD7Y5N2</accession>
<evidence type="ECO:0000256" key="2">
    <source>
        <dbReference type="SAM" id="MobiDB-lite"/>
    </source>
</evidence>
<evidence type="ECO:0008006" key="5">
    <source>
        <dbReference type="Google" id="ProtNLM"/>
    </source>
</evidence>